<dbReference type="EMBL" id="GBRH01263701">
    <property type="protein sequence ID" value="JAD34194.1"/>
    <property type="molecule type" value="Transcribed_RNA"/>
</dbReference>
<proteinExistence type="predicted"/>
<reference evidence="1" key="2">
    <citation type="journal article" date="2015" name="Data Brief">
        <title>Shoot transcriptome of the giant reed, Arundo donax.</title>
        <authorList>
            <person name="Barrero R.A."/>
            <person name="Guerrero F.D."/>
            <person name="Moolhuijzen P."/>
            <person name="Goolsby J.A."/>
            <person name="Tidwell J."/>
            <person name="Bellgard S.E."/>
            <person name="Bellgard M.I."/>
        </authorList>
    </citation>
    <scope>NUCLEOTIDE SEQUENCE</scope>
    <source>
        <tissue evidence="1">Shoot tissue taken approximately 20 cm above the soil surface</tissue>
    </source>
</reference>
<reference evidence="1" key="1">
    <citation type="submission" date="2014-09" db="EMBL/GenBank/DDBJ databases">
        <authorList>
            <person name="Magalhaes I.L.F."/>
            <person name="Oliveira U."/>
            <person name="Santos F.R."/>
            <person name="Vidigal T.H.D.A."/>
            <person name="Brescovit A.D."/>
            <person name="Santos A.J."/>
        </authorList>
    </citation>
    <scope>NUCLEOTIDE SEQUENCE</scope>
    <source>
        <tissue evidence="1">Shoot tissue taken approximately 20 cm above the soil surface</tissue>
    </source>
</reference>
<accession>A0A0A8Z488</accession>
<organism evidence="1">
    <name type="scientific">Arundo donax</name>
    <name type="common">Giant reed</name>
    <name type="synonym">Donax arundinaceus</name>
    <dbReference type="NCBI Taxonomy" id="35708"/>
    <lineage>
        <taxon>Eukaryota</taxon>
        <taxon>Viridiplantae</taxon>
        <taxon>Streptophyta</taxon>
        <taxon>Embryophyta</taxon>
        <taxon>Tracheophyta</taxon>
        <taxon>Spermatophyta</taxon>
        <taxon>Magnoliopsida</taxon>
        <taxon>Liliopsida</taxon>
        <taxon>Poales</taxon>
        <taxon>Poaceae</taxon>
        <taxon>PACMAD clade</taxon>
        <taxon>Arundinoideae</taxon>
        <taxon>Arundineae</taxon>
        <taxon>Arundo</taxon>
    </lineage>
</organism>
<name>A0A0A8Z488_ARUDO</name>
<dbReference type="AlphaFoldDB" id="A0A0A8Z488"/>
<sequence>MFTVSAQCTVQLHPESERTITFFFFRVALTCVQVEQSARKGQQISFTNQ</sequence>
<protein>
    <submittedName>
        <fullName evidence="1">Uncharacterized protein</fullName>
    </submittedName>
</protein>
<evidence type="ECO:0000313" key="1">
    <source>
        <dbReference type="EMBL" id="JAD34194.1"/>
    </source>
</evidence>